<name>A0A8J3KFZ4_9ACTN</name>
<comment type="caution">
    <text evidence="2">The sequence shown here is derived from an EMBL/GenBank/DDBJ whole genome shotgun (WGS) entry which is preliminary data.</text>
</comment>
<proteinExistence type="predicted"/>
<evidence type="ECO:0000313" key="3">
    <source>
        <dbReference type="Proteomes" id="UP000659904"/>
    </source>
</evidence>
<dbReference type="Proteomes" id="UP000659904">
    <property type="component" value="Unassembled WGS sequence"/>
</dbReference>
<gene>
    <name evidence="2" type="ORF">Cci01nite_50680</name>
</gene>
<accession>A0A8J3KFZ4</accession>
<keyword evidence="3" id="KW-1185">Reference proteome</keyword>
<evidence type="ECO:0000313" key="2">
    <source>
        <dbReference type="EMBL" id="GIF99974.1"/>
    </source>
</evidence>
<reference evidence="2 3" key="1">
    <citation type="submission" date="2021-01" db="EMBL/GenBank/DDBJ databases">
        <title>Whole genome shotgun sequence of Catellatospora citrea NBRC 14495.</title>
        <authorList>
            <person name="Komaki H."/>
            <person name="Tamura T."/>
        </authorList>
    </citation>
    <scope>NUCLEOTIDE SEQUENCE [LARGE SCALE GENOMIC DNA]</scope>
    <source>
        <strain evidence="2 3">NBRC 14495</strain>
    </source>
</reference>
<evidence type="ECO:0000256" key="1">
    <source>
        <dbReference type="SAM" id="MobiDB-lite"/>
    </source>
</evidence>
<sequence length="242" mass="24155">MRHTIVCGAQYGNGRHHPAADGFLSVEGTEWIESAIMCAMKSSGPLAALFLATVLATAACTADTPGTTPASSGAPGAAPSAGGAAPATAAAAGDRDACLTGKWKADVDAMAKAAARLGGGEGTGSGSITMEFADQMTIAYDNAVIVIKSNVSGSAVEAKMTISGSATSTSYTTKDGKIAGVMPGGKITTKSVMTMNGVETPMPAGAFDGNIDLSKNTVSYTCSGDRAELNNGYVSWPLTKVS</sequence>
<feature type="region of interest" description="Disordered" evidence="1">
    <location>
        <begin position="65"/>
        <end position="86"/>
    </location>
</feature>
<organism evidence="2 3">
    <name type="scientific">Catellatospora citrea</name>
    <dbReference type="NCBI Taxonomy" id="53366"/>
    <lineage>
        <taxon>Bacteria</taxon>
        <taxon>Bacillati</taxon>
        <taxon>Actinomycetota</taxon>
        <taxon>Actinomycetes</taxon>
        <taxon>Micromonosporales</taxon>
        <taxon>Micromonosporaceae</taxon>
        <taxon>Catellatospora</taxon>
    </lineage>
</organism>
<dbReference type="EMBL" id="BONH01000024">
    <property type="protein sequence ID" value="GIF99974.1"/>
    <property type="molecule type" value="Genomic_DNA"/>
</dbReference>
<protein>
    <submittedName>
        <fullName evidence="2">Uncharacterized protein</fullName>
    </submittedName>
</protein>
<dbReference type="AlphaFoldDB" id="A0A8J3KFZ4"/>